<feature type="transmembrane region" description="Helical" evidence="1">
    <location>
        <begin position="61"/>
        <end position="81"/>
    </location>
</feature>
<keyword evidence="1" id="KW-0472">Membrane</keyword>
<dbReference type="AlphaFoldDB" id="A0A1G9VR88"/>
<organism evidence="2 3">
    <name type="scientific">Actinacidiphila guanduensis</name>
    <dbReference type="NCBI Taxonomy" id="310781"/>
    <lineage>
        <taxon>Bacteria</taxon>
        <taxon>Bacillati</taxon>
        <taxon>Actinomycetota</taxon>
        <taxon>Actinomycetes</taxon>
        <taxon>Kitasatosporales</taxon>
        <taxon>Streptomycetaceae</taxon>
        <taxon>Actinacidiphila</taxon>
    </lineage>
</organism>
<dbReference type="InterPro" id="IPR007136">
    <property type="entry name" value="DUF347"/>
</dbReference>
<reference evidence="2 3" key="1">
    <citation type="submission" date="2016-10" db="EMBL/GenBank/DDBJ databases">
        <authorList>
            <person name="de Groot N.N."/>
        </authorList>
    </citation>
    <scope>NUCLEOTIDE SEQUENCE [LARGE SCALE GENOMIC DNA]</scope>
    <source>
        <strain evidence="2 3">CGMCC 4.2022</strain>
    </source>
</reference>
<feature type="transmembrane region" description="Helical" evidence="1">
    <location>
        <begin position="87"/>
        <end position="105"/>
    </location>
</feature>
<accession>A0A1G9VR88</accession>
<sequence length="242" mass="25528">MPEVTALFWVAKVLTTGMGETASDWLARVLGPVGAGAIGLIGLAALLAAQLRAPRYRVWTYWAAIVMVSVFGTMAADVVHVVAGVPYLVSTVVFAVVLAVVLVRWYRSEGTLSIHSIRTRRRERYYWGTVLATFALGTAVGDLTAGSFKLGYFSSGVLFAALIALPAIGGLLLGLNEVAAFWAAYVLTRPLGASFADWAGGSVRHGGLGWGTGPVTLVLALLITGLVGLLALRQRAEREVLG</sequence>
<protein>
    <submittedName>
        <fullName evidence="2">Uncharacterized membrane-anchored protein</fullName>
    </submittedName>
</protein>
<feature type="transmembrane region" description="Helical" evidence="1">
    <location>
        <begin position="29"/>
        <end position="49"/>
    </location>
</feature>
<feature type="transmembrane region" description="Helical" evidence="1">
    <location>
        <begin position="208"/>
        <end position="232"/>
    </location>
</feature>
<proteinExistence type="predicted"/>
<keyword evidence="1" id="KW-0812">Transmembrane</keyword>
<dbReference type="Proteomes" id="UP000199341">
    <property type="component" value="Unassembled WGS sequence"/>
</dbReference>
<feature type="transmembrane region" description="Helical" evidence="1">
    <location>
        <begin position="125"/>
        <end position="145"/>
    </location>
</feature>
<dbReference type="STRING" id="310781.SAMN05216259_101371"/>
<keyword evidence="3" id="KW-1185">Reference proteome</keyword>
<feature type="transmembrane region" description="Helical" evidence="1">
    <location>
        <begin position="179"/>
        <end position="196"/>
    </location>
</feature>
<name>A0A1G9VR88_9ACTN</name>
<gene>
    <name evidence="2" type="ORF">SAMN05216259_101371</name>
</gene>
<evidence type="ECO:0000313" key="3">
    <source>
        <dbReference type="Proteomes" id="UP000199341"/>
    </source>
</evidence>
<evidence type="ECO:0000313" key="2">
    <source>
        <dbReference type="EMBL" id="SDM74660.1"/>
    </source>
</evidence>
<dbReference type="EMBL" id="FNIE01000001">
    <property type="protein sequence ID" value="SDM74660.1"/>
    <property type="molecule type" value="Genomic_DNA"/>
</dbReference>
<dbReference type="Pfam" id="PF03988">
    <property type="entry name" value="DUF347"/>
    <property type="match status" value="4"/>
</dbReference>
<feature type="transmembrane region" description="Helical" evidence="1">
    <location>
        <begin position="151"/>
        <end position="172"/>
    </location>
</feature>
<keyword evidence="1" id="KW-1133">Transmembrane helix</keyword>
<evidence type="ECO:0000256" key="1">
    <source>
        <dbReference type="SAM" id="Phobius"/>
    </source>
</evidence>